<feature type="domain" description="IclR-ED" evidence="5">
    <location>
        <begin position="74"/>
        <end position="256"/>
    </location>
</feature>
<gene>
    <name evidence="6" type="ORF">St703_06240</name>
</gene>
<dbReference type="Pfam" id="PF09339">
    <property type="entry name" value="HTH_IclR"/>
    <property type="match status" value="1"/>
</dbReference>
<dbReference type="Pfam" id="PF01614">
    <property type="entry name" value="IclR_C"/>
    <property type="match status" value="1"/>
</dbReference>
<dbReference type="InterPro" id="IPR036388">
    <property type="entry name" value="WH-like_DNA-bd_sf"/>
</dbReference>
<evidence type="ECO:0000259" key="5">
    <source>
        <dbReference type="PROSITE" id="PS51078"/>
    </source>
</evidence>
<dbReference type="PROSITE" id="PS51077">
    <property type="entry name" value="HTH_ICLR"/>
    <property type="match status" value="1"/>
</dbReference>
<dbReference type="PANTHER" id="PTHR30136:SF7">
    <property type="entry name" value="HTH-TYPE TRANSCRIPTIONAL REGULATOR KDGR-RELATED"/>
    <property type="match status" value="1"/>
</dbReference>
<name>A0A5K7WW36_9BACL</name>
<dbReference type="InterPro" id="IPR005471">
    <property type="entry name" value="Tscrpt_reg_IclR_N"/>
</dbReference>
<evidence type="ECO:0000256" key="2">
    <source>
        <dbReference type="ARBA" id="ARBA00023125"/>
    </source>
</evidence>
<evidence type="ECO:0000256" key="1">
    <source>
        <dbReference type="ARBA" id="ARBA00023015"/>
    </source>
</evidence>
<dbReference type="GO" id="GO:0003677">
    <property type="term" value="F:DNA binding"/>
    <property type="evidence" value="ECO:0007669"/>
    <property type="project" value="UniProtKB-KW"/>
</dbReference>
<keyword evidence="3" id="KW-0804">Transcription</keyword>
<dbReference type="InterPro" id="IPR029016">
    <property type="entry name" value="GAF-like_dom_sf"/>
</dbReference>
<dbReference type="PANTHER" id="PTHR30136">
    <property type="entry name" value="HELIX-TURN-HELIX TRANSCRIPTIONAL REGULATOR, ICLR FAMILY"/>
    <property type="match status" value="1"/>
</dbReference>
<dbReference type="GO" id="GO:0045892">
    <property type="term" value="P:negative regulation of DNA-templated transcription"/>
    <property type="evidence" value="ECO:0007669"/>
    <property type="project" value="UniProtKB-ARBA"/>
</dbReference>
<evidence type="ECO:0000259" key="4">
    <source>
        <dbReference type="PROSITE" id="PS51077"/>
    </source>
</evidence>
<dbReference type="PROSITE" id="PS51078">
    <property type="entry name" value="ICLR_ED"/>
    <property type="match status" value="1"/>
</dbReference>
<evidence type="ECO:0000313" key="7">
    <source>
        <dbReference type="Proteomes" id="UP000326951"/>
    </source>
</evidence>
<feature type="domain" description="HTH iclR-type" evidence="4">
    <location>
        <begin position="11"/>
        <end position="73"/>
    </location>
</feature>
<keyword evidence="2" id="KW-0238">DNA-binding</keyword>
<dbReference type="InterPro" id="IPR050707">
    <property type="entry name" value="HTH_MetabolicPath_Reg"/>
</dbReference>
<dbReference type="InterPro" id="IPR014757">
    <property type="entry name" value="Tscrpt_reg_IclR_C"/>
</dbReference>
<proteinExistence type="predicted"/>
<dbReference type="Gene3D" id="1.10.10.10">
    <property type="entry name" value="Winged helix-like DNA-binding domain superfamily/Winged helix DNA-binding domain"/>
    <property type="match status" value="1"/>
</dbReference>
<reference evidence="6 7" key="1">
    <citation type="submission" date="2019-09" db="EMBL/GenBank/DDBJ databases">
        <title>Complete genome sequence of Sporolactobacillus terrae 70-3.</title>
        <authorList>
            <person name="Tanaka N."/>
            <person name="Shiwa Y."/>
            <person name="Fujita N."/>
            <person name="Tanasupawat S."/>
        </authorList>
    </citation>
    <scope>NUCLEOTIDE SEQUENCE [LARGE SCALE GENOMIC DNA]</scope>
    <source>
        <strain evidence="6 7">70-3</strain>
    </source>
</reference>
<accession>A0A5K7WW36</accession>
<dbReference type="Proteomes" id="UP000326951">
    <property type="component" value="Chromosome"/>
</dbReference>
<dbReference type="SUPFAM" id="SSF46785">
    <property type="entry name" value="Winged helix' DNA-binding domain"/>
    <property type="match status" value="1"/>
</dbReference>
<evidence type="ECO:0000256" key="3">
    <source>
        <dbReference type="ARBA" id="ARBA00023163"/>
    </source>
</evidence>
<dbReference type="InterPro" id="IPR036390">
    <property type="entry name" value="WH_DNA-bd_sf"/>
</dbReference>
<evidence type="ECO:0000313" key="6">
    <source>
        <dbReference type="EMBL" id="BBN97919.1"/>
    </source>
</evidence>
<protein>
    <submittedName>
        <fullName evidence="6">Transcriptional regulator</fullName>
    </submittedName>
</protein>
<dbReference type="GO" id="GO:0003700">
    <property type="term" value="F:DNA-binding transcription factor activity"/>
    <property type="evidence" value="ECO:0007669"/>
    <property type="project" value="TreeGrafter"/>
</dbReference>
<organism evidence="6 7">
    <name type="scientific">Sporolactobacillus terrae</name>
    <dbReference type="NCBI Taxonomy" id="269673"/>
    <lineage>
        <taxon>Bacteria</taxon>
        <taxon>Bacillati</taxon>
        <taxon>Bacillota</taxon>
        <taxon>Bacilli</taxon>
        <taxon>Bacillales</taxon>
        <taxon>Sporolactobacillaceae</taxon>
        <taxon>Sporolactobacillus</taxon>
    </lineage>
</organism>
<dbReference type="Gene3D" id="3.30.450.40">
    <property type="match status" value="1"/>
</dbReference>
<sequence length="256" mass="29279">MKIMSETKPYGTVLIRAKQILDYLEQKDQPVNLQTICTSLKTSKSTVLKILNTLCLIGFVKREEETKKYSLGISLISYGEAAKKSFSIISVAERDLIELNNQIGETIHLGAYDQDRIVYIKKLNAKSRIILRSQVGHSVELYCSAMGKAYLAEQKEEVVRNYLDRVRLEQRTKHTLCDKIALMDDLRATRQHGYAIDDQENEEDVYCIATSIKQNGVIRGLVSVSSPVYRMSEEKRMKIITLLQQAKRNIEQKLTN</sequence>
<dbReference type="AlphaFoldDB" id="A0A5K7WW36"/>
<dbReference type="EMBL" id="AP021853">
    <property type="protein sequence ID" value="BBN97919.1"/>
    <property type="molecule type" value="Genomic_DNA"/>
</dbReference>
<dbReference type="SUPFAM" id="SSF55781">
    <property type="entry name" value="GAF domain-like"/>
    <property type="match status" value="1"/>
</dbReference>
<dbReference type="SMART" id="SM00346">
    <property type="entry name" value="HTH_ICLR"/>
    <property type="match status" value="1"/>
</dbReference>
<keyword evidence="1" id="KW-0805">Transcription regulation</keyword>